<evidence type="ECO:0000313" key="4">
    <source>
        <dbReference type="EMBL" id="GAX90330.1"/>
    </source>
</evidence>
<organism evidence="4 5">
    <name type="scientific">Effusibacillus lacus</name>
    <dbReference type="NCBI Taxonomy" id="1348429"/>
    <lineage>
        <taxon>Bacteria</taxon>
        <taxon>Bacillati</taxon>
        <taxon>Bacillota</taxon>
        <taxon>Bacilli</taxon>
        <taxon>Bacillales</taxon>
        <taxon>Alicyclobacillaceae</taxon>
        <taxon>Effusibacillus</taxon>
    </lineage>
</organism>
<keyword evidence="2" id="KW-0456">Lyase</keyword>
<dbReference type="InterPro" id="IPR001753">
    <property type="entry name" value="Enoyl-CoA_hydra/iso"/>
</dbReference>
<dbReference type="AlphaFoldDB" id="A0A292YPC4"/>
<dbReference type="RefSeq" id="WP_096182053.1">
    <property type="nucleotide sequence ID" value="NZ_BDUF01000056.1"/>
</dbReference>
<dbReference type="GO" id="GO:0006635">
    <property type="term" value="P:fatty acid beta-oxidation"/>
    <property type="evidence" value="ECO:0007669"/>
    <property type="project" value="TreeGrafter"/>
</dbReference>
<gene>
    <name evidence="4" type="ORF">EFBL_1956</name>
</gene>
<proteinExistence type="inferred from homology"/>
<dbReference type="PANTHER" id="PTHR11941:SF54">
    <property type="entry name" value="ENOYL-COA HYDRATASE, MITOCHONDRIAL"/>
    <property type="match status" value="1"/>
</dbReference>
<reference evidence="5" key="1">
    <citation type="submission" date="2017-07" db="EMBL/GenBank/DDBJ databases">
        <title>Draft genome sequence of Effusibacillus lacus strain skLN1.</title>
        <authorList>
            <person name="Watanabe M."/>
            <person name="Kojima H."/>
            <person name="Fukui M."/>
        </authorList>
    </citation>
    <scope>NUCLEOTIDE SEQUENCE [LARGE SCALE GENOMIC DNA]</scope>
    <source>
        <strain evidence="5">skLN1</strain>
    </source>
</reference>
<dbReference type="InterPro" id="IPR014748">
    <property type="entry name" value="Enoyl-CoA_hydra_C"/>
</dbReference>
<dbReference type="FunFam" id="1.10.12.10:FF:000001">
    <property type="entry name" value="Probable enoyl-CoA hydratase, mitochondrial"/>
    <property type="match status" value="1"/>
</dbReference>
<evidence type="ECO:0000256" key="3">
    <source>
        <dbReference type="RuleBase" id="RU003707"/>
    </source>
</evidence>
<comment type="caution">
    <text evidence="4">The sequence shown here is derived from an EMBL/GenBank/DDBJ whole genome shotgun (WGS) entry which is preliminary data.</text>
</comment>
<accession>A0A292YPC4</accession>
<dbReference type="Pfam" id="PF00378">
    <property type="entry name" value="ECH_1"/>
    <property type="match status" value="1"/>
</dbReference>
<dbReference type="CDD" id="cd06558">
    <property type="entry name" value="crotonase-like"/>
    <property type="match status" value="1"/>
</dbReference>
<evidence type="ECO:0000256" key="1">
    <source>
        <dbReference type="ARBA" id="ARBA00005254"/>
    </source>
</evidence>
<dbReference type="SUPFAM" id="SSF52096">
    <property type="entry name" value="ClpP/crotonase"/>
    <property type="match status" value="1"/>
</dbReference>
<dbReference type="InterPro" id="IPR029045">
    <property type="entry name" value="ClpP/crotonase-like_dom_sf"/>
</dbReference>
<protein>
    <submittedName>
        <fullName evidence="4">Enoyl-CoA hydratase</fullName>
    </submittedName>
</protein>
<dbReference type="EMBL" id="BDUF01000056">
    <property type="protein sequence ID" value="GAX90330.1"/>
    <property type="molecule type" value="Genomic_DNA"/>
</dbReference>
<evidence type="ECO:0000313" key="5">
    <source>
        <dbReference type="Proteomes" id="UP000217785"/>
    </source>
</evidence>
<dbReference type="OrthoDB" id="254175at2"/>
<sequence>MTDKRLVYWEREDKLVIITIDNPPLNVLSFEVMEQLEEVLRQVAADPEISVVIVTGAGEKAFVAGADIKGFPSMMEMDEEDLYRQALRIHRPFNLLDSIDKPVIAAVNGLALGGGCELALACDIRIMEEQALIGLPEIKLGIFPGGGGTQRLPRLIGEARAKEMMFTGEPITAEEALRIGLVNRVVPQGQALASAKELAGKIAGMSLPALTRIKKCVDEGLHLPILEGMAVEAKYFAEIFKLEDAREGIHAFIEKRVPRFANR</sequence>
<keyword evidence="5" id="KW-1185">Reference proteome</keyword>
<dbReference type="Proteomes" id="UP000217785">
    <property type="component" value="Unassembled WGS sequence"/>
</dbReference>
<dbReference type="GO" id="GO:0016836">
    <property type="term" value="F:hydro-lyase activity"/>
    <property type="evidence" value="ECO:0007669"/>
    <property type="project" value="UniProtKB-ARBA"/>
</dbReference>
<dbReference type="PANTHER" id="PTHR11941">
    <property type="entry name" value="ENOYL-COA HYDRATASE-RELATED"/>
    <property type="match status" value="1"/>
</dbReference>
<dbReference type="PROSITE" id="PS00166">
    <property type="entry name" value="ENOYL_COA_HYDRATASE"/>
    <property type="match status" value="1"/>
</dbReference>
<dbReference type="FunFam" id="3.90.226.10:FF:000009">
    <property type="entry name" value="Carnitinyl-CoA dehydratase"/>
    <property type="match status" value="1"/>
</dbReference>
<dbReference type="Gene3D" id="3.90.226.10">
    <property type="entry name" value="2-enoyl-CoA Hydratase, Chain A, domain 1"/>
    <property type="match status" value="1"/>
</dbReference>
<comment type="similarity">
    <text evidence="1 3">Belongs to the enoyl-CoA hydratase/isomerase family.</text>
</comment>
<name>A0A292YPC4_9BACL</name>
<dbReference type="Gene3D" id="1.10.12.10">
    <property type="entry name" value="Lyase 2-enoyl-coa Hydratase, Chain A, domain 2"/>
    <property type="match status" value="1"/>
</dbReference>
<dbReference type="InterPro" id="IPR018376">
    <property type="entry name" value="Enoyl-CoA_hyd/isom_CS"/>
</dbReference>
<evidence type="ECO:0000256" key="2">
    <source>
        <dbReference type="ARBA" id="ARBA00023239"/>
    </source>
</evidence>